<accession>A0ABV8X3U5</accession>
<proteinExistence type="predicted"/>
<sequence length="300" mass="34615">MKKIIMITLIALCLTACTDKENTGENNIVFKIQTESGLSGEIKPNYIGGYNDHYVNIFAGVVNANTWRQGTEKVFYKFYSVKDDLAVEVYPGSIYEPHIPKLPDGHYAEVLFEEVNRHAEKPKELFSGKITSSEEGIVKIPKKSEAYFIYTIKVFDDNGEFQDVSYKPLFTTYEDYHFVFNVRKPIYDQDEKVTLNIENWGPNYISYNEDDWKLYKQKDEEWEEVEDFLVQDAIIDGPATFHSSWSQAILIDKDSELLGSGRNVSINLKHIQLEKGFYKIQGTMGSKKHVFTVEDAFEVK</sequence>
<evidence type="ECO:0000313" key="2">
    <source>
        <dbReference type="Proteomes" id="UP001595817"/>
    </source>
</evidence>
<gene>
    <name evidence="1" type="ORF">ACFOZY_09250</name>
</gene>
<name>A0ABV8X3U5_9LACT</name>
<protein>
    <recommendedName>
        <fullName evidence="3">DUF3823 domain-containing protein</fullName>
    </recommendedName>
</protein>
<keyword evidence="2" id="KW-1185">Reference proteome</keyword>
<organism evidence="1 2">
    <name type="scientific">Chungangia koreensis</name>
    <dbReference type="NCBI Taxonomy" id="752657"/>
    <lineage>
        <taxon>Bacteria</taxon>
        <taxon>Bacillati</taxon>
        <taxon>Bacillota</taxon>
        <taxon>Bacilli</taxon>
        <taxon>Lactobacillales</taxon>
        <taxon>Chungangia</taxon>
    </lineage>
</organism>
<dbReference type="Proteomes" id="UP001595817">
    <property type="component" value="Unassembled WGS sequence"/>
</dbReference>
<evidence type="ECO:0000313" key="1">
    <source>
        <dbReference type="EMBL" id="MFC4410597.1"/>
    </source>
</evidence>
<comment type="caution">
    <text evidence="1">The sequence shown here is derived from an EMBL/GenBank/DDBJ whole genome shotgun (WGS) entry which is preliminary data.</text>
</comment>
<dbReference type="EMBL" id="JBHSEC010000019">
    <property type="protein sequence ID" value="MFC4410597.1"/>
    <property type="molecule type" value="Genomic_DNA"/>
</dbReference>
<evidence type="ECO:0008006" key="3">
    <source>
        <dbReference type="Google" id="ProtNLM"/>
    </source>
</evidence>
<reference evidence="2" key="1">
    <citation type="journal article" date="2019" name="Int. J. Syst. Evol. Microbiol.">
        <title>The Global Catalogue of Microorganisms (GCM) 10K type strain sequencing project: providing services to taxonomists for standard genome sequencing and annotation.</title>
        <authorList>
            <consortium name="The Broad Institute Genomics Platform"/>
            <consortium name="The Broad Institute Genome Sequencing Center for Infectious Disease"/>
            <person name="Wu L."/>
            <person name="Ma J."/>
        </authorList>
    </citation>
    <scope>NUCLEOTIDE SEQUENCE [LARGE SCALE GENOMIC DNA]</scope>
    <source>
        <strain evidence="2">CCUG 59778</strain>
    </source>
</reference>
<dbReference type="RefSeq" id="WP_378154616.1">
    <property type="nucleotide sequence ID" value="NZ_JBHSEC010000019.1"/>
</dbReference>